<proteinExistence type="predicted"/>
<dbReference type="EMBL" id="LFIW01001106">
    <property type="protein sequence ID" value="KZL83461.1"/>
    <property type="molecule type" value="Genomic_DNA"/>
</dbReference>
<dbReference type="Pfam" id="PF10309">
    <property type="entry name" value="NCBP3"/>
    <property type="match status" value="1"/>
</dbReference>
<feature type="compositionally biased region" description="Basic and acidic residues" evidence="2">
    <location>
        <begin position="815"/>
        <end position="836"/>
    </location>
</feature>
<comment type="caution">
    <text evidence="3">The sequence shown here is derived from an EMBL/GenBank/DDBJ whole genome shotgun (WGS) entry which is preliminary data.</text>
</comment>
<evidence type="ECO:0000313" key="3">
    <source>
        <dbReference type="EMBL" id="KZL83461.1"/>
    </source>
</evidence>
<dbReference type="PANTHER" id="PTHR16291:SF0">
    <property type="entry name" value="NUCLEAR CAP-BINDING PROTEIN SUBUNIT 3"/>
    <property type="match status" value="1"/>
</dbReference>
<evidence type="ECO:0000256" key="2">
    <source>
        <dbReference type="SAM" id="MobiDB-lite"/>
    </source>
</evidence>
<gene>
    <name evidence="3" type="ORF">CI238_02500</name>
</gene>
<dbReference type="Proteomes" id="UP000076584">
    <property type="component" value="Unassembled WGS sequence"/>
</dbReference>
<feature type="region of interest" description="Disordered" evidence="2">
    <location>
        <begin position="1038"/>
        <end position="1068"/>
    </location>
</feature>
<name>A0A167D6A9_COLIC</name>
<dbReference type="STRING" id="1573173.A0A167D6A9"/>
<dbReference type="GO" id="GO:0000340">
    <property type="term" value="F:RNA 7-methylguanosine cap binding"/>
    <property type="evidence" value="ECO:0007669"/>
    <property type="project" value="InterPro"/>
</dbReference>
<feature type="compositionally biased region" description="Basic and acidic residues" evidence="2">
    <location>
        <begin position="1048"/>
        <end position="1068"/>
    </location>
</feature>
<protein>
    <submittedName>
        <fullName evidence="3">Uncharacterized protein</fullName>
    </submittedName>
</protein>
<evidence type="ECO:0000313" key="4">
    <source>
        <dbReference type="Proteomes" id="UP000076584"/>
    </source>
</evidence>
<feature type="region of interest" description="Disordered" evidence="2">
    <location>
        <begin position="667"/>
        <end position="692"/>
    </location>
</feature>
<dbReference type="PANTHER" id="PTHR16291">
    <property type="entry name" value="NUCLEAR CAP-BINDING PROTEIN SUBUNIT 3"/>
    <property type="match status" value="1"/>
</dbReference>
<dbReference type="GO" id="GO:0005634">
    <property type="term" value="C:nucleus"/>
    <property type="evidence" value="ECO:0007669"/>
    <property type="project" value="TreeGrafter"/>
</dbReference>
<evidence type="ECO:0000256" key="1">
    <source>
        <dbReference type="SAM" id="Coils"/>
    </source>
</evidence>
<keyword evidence="1" id="KW-0175">Coiled coil</keyword>
<dbReference type="AlphaFoldDB" id="A0A167D6A9"/>
<organism evidence="3 4">
    <name type="scientific">Colletotrichum incanum</name>
    <name type="common">Soybean anthracnose fungus</name>
    <dbReference type="NCBI Taxonomy" id="1573173"/>
    <lineage>
        <taxon>Eukaryota</taxon>
        <taxon>Fungi</taxon>
        <taxon>Dikarya</taxon>
        <taxon>Ascomycota</taxon>
        <taxon>Pezizomycotina</taxon>
        <taxon>Sordariomycetes</taxon>
        <taxon>Hypocreomycetidae</taxon>
        <taxon>Glomerellales</taxon>
        <taxon>Glomerellaceae</taxon>
        <taxon>Colletotrichum</taxon>
        <taxon>Colletotrichum spaethianum species complex</taxon>
    </lineage>
</organism>
<accession>A0A167D6A9</accession>
<feature type="region of interest" description="Disordered" evidence="2">
    <location>
        <begin position="815"/>
        <end position="955"/>
    </location>
</feature>
<feature type="coiled-coil region" evidence="1">
    <location>
        <begin position="140"/>
        <end position="202"/>
    </location>
</feature>
<dbReference type="GO" id="GO:0003729">
    <property type="term" value="F:mRNA binding"/>
    <property type="evidence" value="ECO:0007669"/>
    <property type="project" value="InterPro"/>
</dbReference>
<feature type="compositionally biased region" description="Basic and acidic residues" evidence="2">
    <location>
        <begin position="887"/>
        <end position="902"/>
    </location>
</feature>
<feature type="region of interest" description="Disordered" evidence="2">
    <location>
        <begin position="424"/>
        <end position="444"/>
    </location>
</feature>
<feature type="compositionally biased region" description="Basic and acidic residues" evidence="2">
    <location>
        <begin position="933"/>
        <end position="955"/>
    </location>
</feature>
<reference evidence="3 4" key="1">
    <citation type="submission" date="2015-06" db="EMBL/GenBank/DDBJ databases">
        <title>Survival trade-offs in plant roots during colonization by closely related pathogenic and mutualistic fungi.</title>
        <authorList>
            <person name="Hacquard S."/>
            <person name="Kracher B."/>
            <person name="Hiruma K."/>
            <person name="Weinman A."/>
            <person name="Muench P."/>
            <person name="Garrido Oter R."/>
            <person name="Ver Loren van Themaat E."/>
            <person name="Dallerey J.-F."/>
            <person name="Damm U."/>
            <person name="Henrissat B."/>
            <person name="Lespinet O."/>
            <person name="Thon M."/>
            <person name="Kemen E."/>
            <person name="McHardy A.C."/>
            <person name="Schulze-Lefert P."/>
            <person name="O'Connell R.J."/>
        </authorList>
    </citation>
    <scope>NUCLEOTIDE SEQUENCE [LARGE SCALE GENOMIC DNA]</scope>
    <source>
        <strain evidence="3 4">MAFF 238704</strain>
    </source>
</reference>
<feature type="compositionally biased region" description="Polar residues" evidence="2">
    <location>
        <begin position="668"/>
        <end position="686"/>
    </location>
</feature>
<dbReference type="InterPro" id="IPR019416">
    <property type="entry name" value="NCBP3"/>
</dbReference>
<sequence>MSTTSSPSPLQGPIGRIDEENLPQGQCRYILLVPGIKGQRCACVHFSLNRSTPGASCDCGHMACYHVKSPEPSSTWQEVELLKQRLQILEEQLDQQRQGGLGTVVTRVSELEELVDKSREEIGQEIKGSYRNINRVWQSVEQLERRTSQLQENLRSQSDHLDSVNDELKNVSNRQMELFDADESIEERLEQLESDHDLLANRGSPYLGAEAKTVSMRTDVQRLFCSRRPYTTPPIKTEAQGPLGDACLASHASPAVSTTESNGSSSTCGAWTVHISLLPTASQPFPFERDTNAYKRCLSRGLHRTVVVGGSDGASFVEAVTRSFDGLIEGRSWMPLEAKLCDAEKLQGLPMLRPLDPRLVDSDYDLNFLRKHCGVCEPSGKIESLYIAMREDKLSWHFLRNSPKFMDGLENCWVYDPFLDPSDPTEDDRMDEHDRPSAGDIVPSLPSLKRAASEMTRTTGLTSSVAAADTDCSRSKNPRTTCLPTLVESCRQLEAVRTFRIVGRKFTFKSMWRWVMYKCAGIDGNLNATRRTLPKGSVWTEDGLSVHHVIGRMGPKVEKEPPKNKMWKPLTPIIQRCSVAIHDKHPPDAWKPSICRKERIVSEPSRFSRKLKKLPLALCSSQLLSICPPHSQPHHTTFTITAHTHTRATMDWDIDMDDVAEGFAPPNATITDSTNAGESATAPSTTAERDPESLTLVPNKIHIRGLETLTTDDIKTYVKDHYGLMNRVEWIDDECANLVFGSESSAQDALKALSAVEIADVTQLPINETIPAKAVASKPEINLQVRFSVISDKKAPGAAQRSRFYLFHPEFDPEERMRRERSRNRYRDRSGDDRYRRNGRGRSQRDRESSIEVFHASMYDDDDVSVDRDSRAIRQRKRSQSRGSSSRGDRSYASRNQEKELFPGRGSGAGRGQRNRSASPMRDIDGDAAMDVETSRVLRPSNRERASGIKERLARDNRDKELFPTKGPSAGQTHMDRVMDGADETTRLMQRNLSVSNDGGAKKDLFDIRGRAEKQGANTGFTIKGAAGANVKELFPDRFGGGNTGKELFADKLEGRGRRRQKAEDLFS</sequence>
<keyword evidence="4" id="KW-1185">Reference proteome</keyword>